<protein>
    <submittedName>
        <fullName evidence="1">Uncharacterized protein</fullName>
    </submittedName>
</protein>
<accession>A0A2I0JD12</accession>
<reference evidence="1 2" key="1">
    <citation type="submission" date="2017-11" db="EMBL/GenBank/DDBJ databases">
        <title>De-novo sequencing of pomegranate (Punica granatum L.) genome.</title>
        <authorList>
            <person name="Akparov Z."/>
            <person name="Amiraslanov A."/>
            <person name="Hajiyeva S."/>
            <person name="Abbasov M."/>
            <person name="Kaur K."/>
            <person name="Hamwieh A."/>
            <person name="Solovyev V."/>
            <person name="Salamov A."/>
            <person name="Braich B."/>
            <person name="Kosarev P."/>
            <person name="Mahmoud A."/>
            <person name="Hajiyev E."/>
            <person name="Babayeva S."/>
            <person name="Izzatullayeva V."/>
            <person name="Mammadov A."/>
            <person name="Mammadov A."/>
            <person name="Sharifova S."/>
            <person name="Ojaghi J."/>
            <person name="Eynullazada K."/>
            <person name="Bayramov B."/>
            <person name="Abdulazimova A."/>
            <person name="Shahmuradov I."/>
        </authorList>
    </citation>
    <scope>NUCLEOTIDE SEQUENCE [LARGE SCALE GENOMIC DNA]</scope>
    <source>
        <strain evidence="2">cv. AG2017</strain>
        <tissue evidence="1">Leaf</tissue>
    </source>
</reference>
<dbReference type="Proteomes" id="UP000233551">
    <property type="component" value="Unassembled WGS sequence"/>
</dbReference>
<dbReference type="EMBL" id="PGOL01001808">
    <property type="protein sequence ID" value="PKI54128.1"/>
    <property type="molecule type" value="Genomic_DNA"/>
</dbReference>
<evidence type="ECO:0000313" key="2">
    <source>
        <dbReference type="Proteomes" id="UP000233551"/>
    </source>
</evidence>
<name>A0A2I0JD12_PUNGR</name>
<sequence>MYNSAASFLPSYLPQSALPSFLNNNWSVVSLLALRQSSPISVSIRGRTSKETRRDMGDERGGRAVVELKLDESVWSECSARAVVELKLDDSVWLNPSLTSPFGLNSSCCGARAMVEL</sequence>
<organism evidence="1 2">
    <name type="scientific">Punica granatum</name>
    <name type="common">Pomegranate</name>
    <dbReference type="NCBI Taxonomy" id="22663"/>
    <lineage>
        <taxon>Eukaryota</taxon>
        <taxon>Viridiplantae</taxon>
        <taxon>Streptophyta</taxon>
        <taxon>Embryophyta</taxon>
        <taxon>Tracheophyta</taxon>
        <taxon>Spermatophyta</taxon>
        <taxon>Magnoliopsida</taxon>
        <taxon>eudicotyledons</taxon>
        <taxon>Gunneridae</taxon>
        <taxon>Pentapetalae</taxon>
        <taxon>rosids</taxon>
        <taxon>malvids</taxon>
        <taxon>Myrtales</taxon>
        <taxon>Lythraceae</taxon>
        <taxon>Punica</taxon>
    </lineage>
</organism>
<dbReference type="AlphaFoldDB" id="A0A2I0JD12"/>
<evidence type="ECO:0000313" key="1">
    <source>
        <dbReference type="EMBL" id="PKI54128.1"/>
    </source>
</evidence>
<proteinExistence type="predicted"/>
<keyword evidence="2" id="KW-1185">Reference proteome</keyword>
<comment type="caution">
    <text evidence="1">The sequence shown here is derived from an EMBL/GenBank/DDBJ whole genome shotgun (WGS) entry which is preliminary data.</text>
</comment>
<gene>
    <name evidence="1" type="ORF">CRG98_025492</name>
</gene>